<gene>
    <name evidence="1" type="ORF">A4U43_C06F13300</name>
</gene>
<keyword evidence="2" id="KW-1185">Reference proteome</keyword>
<dbReference type="EMBL" id="CM007386">
    <property type="protein sequence ID" value="ONK66903.1"/>
    <property type="molecule type" value="Genomic_DNA"/>
</dbReference>
<dbReference type="Gramene" id="ONK66903">
    <property type="protein sequence ID" value="ONK66903"/>
    <property type="gene ID" value="A4U43_C06F13300"/>
</dbReference>
<evidence type="ECO:0000313" key="1">
    <source>
        <dbReference type="EMBL" id="ONK66903.1"/>
    </source>
</evidence>
<name>A0A5P1EML5_ASPOF</name>
<dbReference type="Proteomes" id="UP000243459">
    <property type="component" value="Chromosome 6"/>
</dbReference>
<organism evidence="1 2">
    <name type="scientific">Asparagus officinalis</name>
    <name type="common">Garden asparagus</name>
    <dbReference type="NCBI Taxonomy" id="4686"/>
    <lineage>
        <taxon>Eukaryota</taxon>
        <taxon>Viridiplantae</taxon>
        <taxon>Streptophyta</taxon>
        <taxon>Embryophyta</taxon>
        <taxon>Tracheophyta</taxon>
        <taxon>Spermatophyta</taxon>
        <taxon>Magnoliopsida</taxon>
        <taxon>Liliopsida</taxon>
        <taxon>Asparagales</taxon>
        <taxon>Asparagaceae</taxon>
        <taxon>Asparagoideae</taxon>
        <taxon>Asparagus</taxon>
    </lineage>
</organism>
<dbReference type="AlphaFoldDB" id="A0A5P1EML5"/>
<reference evidence="2" key="1">
    <citation type="journal article" date="2017" name="Nat. Commun.">
        <title>The asparagus genome sheds light on the origin and evolution of a young Y chromosome.</title>
        <authorList>
            <person name="Harkess A."/>
            <person name="Zhou J."/>
            <person name="Xu C."/>
            <person name="Bowers J.E."/>
            <person name="Van der Hulst R."/>
            <person name="Ayyampalayam S."/>
            <person name="Mercati F."/>
            <person name="Riccardi P."/>
            <person name="McKain M.R."/>
            <person name="Kakrana A."/>
            <person name="Tang H."/>
            <person name="Ray J."/>
            <person name="Groenendijk J."/>
            <person name="Arikit S."/>
            <person name="Mathioni S.M."/>
            <person name="Nakano M."/>
            <person name="Shan H."/>
            <person name="Telgmann-Rauber A."/>
            <person name="Kanno A."/>
            <person name="Yue Z."/>
            <person name="Chen H."/>
            <person name="Li W."/>
            <person name="Chen Y."/>
            <person name="Xu X."/>
            <person name="Zhang Y."/>
            <person name="Luo S."/>
            <person name="Chen H."/>
            <person name="Gao J."/>
            <person name="Mao Z."/>
            <person name="Pires J.C."/>
            <person name="Luo M."/>
            <person name="Kudrna D."/>
            <person name="Wing R.A."/>
            <person name="Meyers B.C."/>
            <person name="Yi K."/>
            <person name="Kong H."/>
            <person name="Lavrijsen P."/>
            <person name="Sunseri F."/>
            <person name="Falavigna A."/>
            <person name="Ye Y."/>
            <person name="Leebens-Mack J.H."/>
            <person name="Chen G."/>
        </authorList>
    </citation>
    <scope>NUCLEOTIDE SEQUENCE [LARGE SCALE GENOMIC DNA]</scope>
    <source>
        <strain evidence="2">cv. DH0086</strain>
    </source>
</reference>
<sequence>MRVSDENNTLVGKLNSNLKEKEKKLTTEVDDGEVEIPLSKLYRKKRLAEVYEGDKKDSHYLKECFAPPKLIEPGCKGAQGIRTTKPVECMDL</sequence>
<protein>
    <submittedName>
        <fullName evidence="1">Uncharacterized protein</fullName>
    </submittedName>
</protein>
<evidence type="ECO:0000313" key="2">
    <source>
        <dbReference type="Proteomes" id="UP000243459"/>
    </source>
</evidence>
<proteinExistence type="predicted"/>
<accession>A0A5P1EML5</accession>